<evidence type="ECO:0000313" key="2">
    <source>
        <dbReference type="Proteomes" id="UP000529637"/>
    </source>
</evidence>
<dbReference type="PANTHER" id="PTHR30348:SF13">
    <property type="entry name" value="UPF0759 PROTEIN YUNF"/>
    <property type="match status" value="1"/>
</dbReference>
<dbReference type="PANTHER" id="PTHR30348">
    <property type="entry name" value="UNCHARACTERIZED PROTEIN YECE"/>
    <property type="match status" value="1"/>
</dbReference>
<reference evidence="1 2" key="1">
    <citation type="submission" date="2020-06" db="EMBL/GenBank/DDBJ databases">
        <title>Schlegella sp. ID0723 isolated from air conditioner.</title>
        <authorList>
            <person name="Kim D.Y."/>
            <person name="Kim D.-U."/>
        </authorList>
    </citation>
    <scope>NUCLEOTIDE SEQUENCE [LARGE SCALE GENOMIC DNA]</scope>
    <source>
        <strain evidence="1 2">ID0723</strain>
    </source>
</reference>
<dbReference type="SUPFAM" id="SSF117396">
    <property type="entry name" value="TM1631-like"/>
    <property type="match status" value="1"/>
</dbReference>
<organism evidence="1 2">
    <name type="scientific">Piscinibacter koreensis</name>
    <dbReference type="NCBI Taxonomy" id="2742824"/>
    <lineage>
        <taxon>Bacteria</taxon>
        <taxon>Pseudomonadati</taxon>
        <taxon>Pseudomonadota</taxon>
        <taxon>Betaproteobacteria</taxon>
        <taxon>Burkholderiales</taxon>
        <taxon>Sphaerotilaceae</taxon>
        <taxon>Piscinibacter</taxon>
    </lineage>
</organism>
<dbReference type="RefSeq" id="WP_176070671.1">
    <property type="nucleotide sequence ID" value="NZ_JABWMJ010000009.1"/>
</dbReference>
<dbReference type="AlphaFoldDB" id="A0A7Y6TY86"/>
<dbReference type="InterPro" id="IPR036520">
    <property type="entry name" value="UPF0759_sf"/>
</dbReference>
<dbReference type="InterPro" id="IPR002763">
    <property type="entry name" value="DUF72"/>
</dbReference>
<protein>
    <submittedName>
        <fullName evidence="1">DUF72 domain-containing protein</fullName>
    </submittedName>
</protein>
<accession>A0A7Y6TY86</accession>
<dbReference type="EMBL" id="JABWMJ010000009">
    <property type="protein sequence ID" value="NUZ07836.1"/>
    <property type="molecule type" value="Genomic_DNA"/>
</dbReference>
<name>A0A7Y6TY86_9BURK</name>
<gene>
    <name evidence="1" type="ORF">HQN59_18895</name>
</gene>
<dbReference type="Proteomes" id="UP000529637">
    <property type="component" value="Unassembled WGS sequence"/>
</dbReference>
<keyword evidence="2" id="KW-1185">Reference proteome</keyword>
<comment type="caution">
    <text evidence="1">The sequence shown here is derived from an EMBL/GenBank/DDBJ whole genome shotgun (WGS) entry which is preliminary data.</text>
</comment>
<proteinExistence type="predicted"/>
<sequence>MKVLVGTASWSDKSLVASKKFYPREANTPEARLRFYATQFPLVEVDTSYYAIPLAATAQAWVDRTPAHFTLNMKAFRLFTGHATAPNVLPPDLRAELPKFDKATFYYRDVPPVLRDALWQRFKDALEPLRASGKLGMVHFQFAPWLLRNRAGHAHVAHCVEQMQDYTVSVEFRNRTWFDDAHLGQTLAFERELDVVHTVIDAPQGFSSSVPPVWESTHMQYSLVRLHGRNHETWNIKGASVASERFNYDYPDVELADIAARVERLAPETFTTHVIMNNNMEDQGQRNAATLTRILEARRRARVPHLVATPPQPVGAEHPESEEAVAASEWVF</sequence>
<dbReference type="Pfam" id="PF01904">
    <property type="entry name" value="DUF72"/>
    <property type="match status" value="1"/>
</dbReference>
<dbReference type="Gene3D" id="3.20.20.410">
    <property type="entry name" value="Protein of unknown function UPF0759"/>
    <property type="match status" value="1"/>
</dbReference>
<evidence type="ECO:0000313" key="1">
    <source>
        <dbReference type="EMBL" id="NUZ07836.1"/>
    </source>
</evidence>